<evidence type="ECO:0000313" key="2">
    <source>
        <dbReference type="Proteomes" id="UP000325315"/>
    </source>
</evidence>
<accession>A0A5B6WQD3</accession>
<proteinExistence type="predicted"/>
<dbReference type="Proteomes" id="UP000325315">
    <property type="component" value="Unassembled WGS sequence"/>
</dbReference>
<reference evidence="2" key="1">
    <citation type="journal article" date="2019" name="Plant Biotechnol. J.">
        <title>Genome sequencing of the Australian wild diploid species Gossypium australe highlights disease resistance and delayed gland morphogenesis.</title>
        <authorList>
            <person name="Cai Y."/>
            <person name="Cai X."/>
            <person name="Wang Q."/>
            <person name="Wang P."/>
            <person name="Zhang Y."/>
            <person name="Cai C."/>
            <person name="Xu Y."/>
            <person name="Wang K."/>
            <person name="Zhou Z."/>
            <person name="Wang C."/>
            <person name="Geng S."/>
            <person name="Li B."/>
            <person name="Dong Q."/>
            <person name="Hou Y."/>
            <person name="Wang H."/>
            <person name="Ai P."/>
            <person name="Liu Z."/>
            <person name="Yi F."/>
            <person name="Sun M."/>
            <person name="An G."/>
            <person name="Cheng J."/>
            <person name="Zhang Y."/>
            <person name="Shi Q."/>
            <person name="Xie Y."/>
            <person name="Shi X."/>
            <person name="Chang Y."/>
            <person name="Huang F."/>
            <person name="Chen Y."/>
            <person name="Hong S."/>
            <person name="Mi L."/>
            <person name="Sun Q."/>
            <person name="Zhang L."/>
            <person name="Zhou B."/>
            <person name="Peng R."/>
            <person name="Zhang X."/>
            <person name="Liu F."/>
        </authorList>
    </citation>
    <scope>NUCLEOTIDE SEQUENCE [LARGE SCALE GENOMIC DNA]</scope>
    <source>
        <strain evidence="2">cv. PA1801</strain>
    </source>
</reference>
<keyword evidence="2" id="KW-1185">Reference proteome</keyword>
<protein>
    <submittedName>
        <fullName evidence="1">Uncharacterized protein</fullName>
    </submittedName>
</protein>
<organism evidence="1 2">
    <name type="scientific">Gossypium australe</name>
    <dbReference type="NCBI Taxonomy" id="47621"/>
    <lineage>
        <taxon>Eukaryota</taxon>
        <taxon>Viridiplantae</taxon>
        <taxon>Streptophyta</taxon>
        <taxon>Embryophyta</taxon>
        <taxon>Tracheophyta</taxon>
        <taxon>Spermatophyta</taxon>
        <taxon>Magnoliopsida</taxon>
        <taxon>eudicotyledons</taxon>
        <taxon>Gunneridae</taxon>
        <taxon>Pentapetalae</taxon>
        <taxon>rosids</taxon>
        <taxon>malvids</taxon>
        <taxon>Malvales</taxon>
        <taxon>Malvaceae</taxon>
        <taxon>Malvoideae</taxon>
        <taxon>Gossypium</taxon>
    </lineage>
</organism>
<sequence>MQCCRQNESSHIEFNSYYGYPYKIPQTITVIDSWSEKVSKTSELYFISLKLLVNKEKPFAAPLKLKAPQKIPLQKMPLNFAPLATLFQQTPLKNMTFSVASPKTPLKNMTFSGAFSKRR</sequence>
<dbReference type="AlphaFoldDB" id="A0A5B6WQD3"/>
<dbReference type="EMBL" id="SMMG02000002">
    <property type="protein sequence ID" value="KAA3483157.1"/>
    <property type="molecule type" value="Genomic_DNA"/>
</dbReference>
<gene>
    <name evidence="1" type="ORF">EPI10_005350</name>
</gene>
<comment type="caution">
    <text evidence="1">The sequence shown here is derived from an EMBL/GenBank/DDBJ whole genome shotgun (WGS) entry which is preliminary data.</text>
</comment>
<evidence type="ECO:0000313" key="1">
    <source>
        <dbReference type="EMBL" id="KAA3483157.1"/>
    </source>
</evidence>
<name>A0A5B6WQD3_9ROSI</name>